<dbReference type="EMBL" id="CP023778">
    <property type="protein sequence ID" value="ATL69191.1"/>
    <property type="molecule type" value="Genomic_DNA"/>
</dbReference>
<feature type="signal peptide" evidence="2">
    <location>
        <begin position="1"/>
        <end position="22"/>
    </location>
</feature>
<sequence>MTGFTVMLGVLLAGTGAGSAAADQPQEPPPIPLPYSVPEYVVQPYLPNGPDWSHVTSSDVQKVLPDSELGKQLDAHAPYHFSDTHPDWTWSQQIAENNVDRIAGNDSLATRKWTFFIGTAVEKGPVAVATDPMQGPAKATYTYTTSNTDTHGDREGWTIGGKLTAKVAGASDSTTLSYSKMSTDTTSYQVTATHQATFPVPAGEWMRVEVRPAGAEYIGYVVSWDSSAGKWDLSPVKFFMKAPDVLYSATWNWAIVSPTTHAVLSRGPAQPLTDDGGAAGGNR</sequence>
<dbReference type="RefSeq" id="WP_098696232.1">
    <property type="nucleotide sequence ID" value="NZ_CP023778.1"/>
</dbReference>
<accession>A0A291RNK6</accession>
<evidence type="ECO:0000256" key="1">
    <source>
        <dbReference type="SAM" id="MobiDB-lite"/>
    </source>
</evidence>
<evidence type="ECO:0000256" key="2">
    <source>
        <dbReference type="SAM" id="SignalP"/>
    </source>
</evidence>
<reference evidence="3 4" key="1">
    <citation type="submission" date="2017-10" db="EMBL/GenBank/DDBJ databases">
        <title>Comparative genomics between pathogenic Norcardia.</title>
        <authorList>
            <person name="Zeng L."/>
        </authorList>
    </citation>
    <scope>NUCLEOTIDE SEQUENCE [LARGE SCALE GENOMIC DNA]</scope>
    <source>
        <strain evidence="3 4">NC_YFY_NT001</strain>
    </source>
</reference>
<dbReference type="KEGG" id="ntp:CRH09_26435"/>
<protein>
    <submittedName>
        <fullName evidence="3">Uncharacterized protein</fullName>
    </submittedName>
</protein>
<dbReference type="Proteomes" id="UP000221961">
    <property type="component" value="Chromosome"/>
</dbReference>
<feature type="region of interest" description="Disordered" evidence="1">
    <location>
        <begin position="264"/>
        <end position="283"/>
    </location>
</feature>
<organism evidence="3 4">
    <name type="scientific">Nocardia terpenica</name>
    <dbReference type="NCBI Taxonomy" id="455432"/>
    <lineage>
        <taxon>Bacteria</taxon>
        <taxon>Bacillati</taxon>
        <taxon>Actinomycetota</taxon>
        <taxon>Actinomycetes</taxon>
        <taxon>Mycobacteriales</taxon>
        <taxon>Nocardiaceae</taxon>
        <taxon>Nocardia</taxon>
    </lineage>
</organism>
<evidence type="ECO:0000313" key="3">
    <source>
        <dbReference type="EMBL" id="ATL69191.1"/>
    </source>
</evidence>
<keyword evidence="2" id="KW-0732">Signal</keyword>
<name>A0A291RNK6_9NOCA</name>
<dbReference type="AlphaFoldDB" id="A0A291RNK6"/>
<dbReference type="GeneID" id="88360868"/>
<evidence type="ECO:0000313" key="4">
    <source>
        <dbReference type="Proteomes" id="UP000221961"/>
    </source>
</evidence>
<gene>
    <name evidence="3" type="ORF">CRH09_26435</name>
</gene>
<feature type="chain" id="PRO_5013013662" evidence="2">
    <location>
        <begin position="23"/>
        <end position="283"/>
    </location>
</feature>
<dbReference type="Gene3D" id="2.170.15.10">
    <property type="entry name" value="Proaerolysin, chain A, domain 3"/>
    <property type="match status" value="1"/>
</dbReference>
<proteinExistence type="predicted"/>